<dbReference type="EMBL" id="LSRX01000706">
    <property type="protein sequence ID" value="OLP90516.1"/>
    <property type="molecule type" value="Genomic_DNA"/>
</dbReference>
<organism evidence="1 2">
    <name type="scientific">Symbiodinium microadriaticum</name>
    <name type="common">Dinoflagellate</name>
    <name type="synonym">Zooxanthella microadriatica</name>
    <dbReference type="NCBI Taxonomy" id="2951"/>
    <lineage>
        <taxon>Eukaryota</taxon>
        <taxon>Sar</taxon>
        <taxon>Alveolata</taxon>
        <taxon>Dinophyceae</taxon>
        <taxon>Suessiales</taxon>
        <taxon>Symbiodiniaceae</taxon>
        <taxon>Symbiodinium</taxon>
    </lineage>
</organism>
<name>A0A1Q9D600_SYMMI</name>
<dbReference type="OrthoDB" id="436350at2759"/>
<proteinExistence type="predicted"/>
<gene>
    <name evidence="1" type="ORF">AK812_SmicGene27893</name>
</gene>
<dbReference type="AlphaFoldDB" id="A0A1Q9D600"/>
<comment type="caution">
    <text evidence="1">The sequence shown here is derived from an EMBL/GenBank/DDBJ whole genome shotgun (WGS) entry which is preliminary data.</text>
</comment>
<reference evidence="1 2" key="1">
    <citation type="submission" date="2016-02" db="EMBL/GenBank/DDBJ databases">
        <title>Genome analysis of coral dinoflagellate symbionts highlights evolutionary adaptations to a symbiotic lifestyle.</title>
        <authorList>
            <person name="Aranda M."/>
            <person name="Li Y."/>
            <person name="Liew Y.J."/>
            <person name="Baumgarten S."/>
            <person name="Simakov O."/>
            <person name="Wilson M."/>
            <person name="Piel J."/>
            <person name="Ashoor H."/>
            <person name="Bougouffa S."/>
            <person name="Bajic V.B."/>
            <person name="Ryu T."/>
            <person name="Ravasi T."/>
            <person name="Bayer T."/>
            <person name="Micklem G."/>
            <person name="Kim H."/>
            <person name="Bhak J."/>
            <person name="Lajeunesse T.C."/>
            <person name="Voolstra C.R."/>
        </authorList>
    </citation>
    <scope>NUCLEOTIDE SEQUENCE [LARGE SCALE GENOMIC DNA]</scope>
    <source>
        <strain evidence="1 2">CCMP2467</strain>
    </source>
</reference>
<sequence>MELANSVGTHICPGLIDCAVAAQVIRSKHCAVPRAFYSLGVLLRTESTALSSILQGSARMRVRLPCAPQAAETSGLPLSFLQVDEWVEEVQRPMSCTLRHVSVPQSRTLHSLASLPNGLAAEVQTERAGEGFVLHRDLESRGRRPPEVPDLSESLRNRLRILLLVLKFLLALAVVVQVSTPKLEEEEESVEQAIRMVSAEEVEQLLPSFRGSYDCEVPCQSRKVLGNLFDSAHAGILKGLWQRQLVVGIYGPLDEQLALAAPMCEEVCVVHKTKVEQNAPGQEANSMARVIAERSGCALPAALSPVLGVYTVDFVATLEGAPDLQLTVHGKEVLLFHEGDAIAEGCQGLGALMFYGGSFDIFPSFSVSVRGTGNEDDHLVFQVSGKTACCGEYSGDMRSETCTVMLLGNFCREPGGFLLV</sequence>
<accession>A0A1Q9D600</accession>
<dbReference type="Proteomes" id="UP000186817">
    <property type="component" value="Unassembled WGS sequence"/>
</dbReference>
<evidence type="ECO:0000313" key="2">
    <source>
        <dbReference type="Proteomes" id="UP000186817"/>
    </source>
</evidence>
<keyword evidence="2" id="KW-1185">Reference proteome</keyword>
<evidence type="ECO:0000313" key="1">
    <source>
        <dbReference type="EMBL" id="OLP90516.1"/>
    </source>
</evidence>
<protein>
    <submittedName>
        <fullName evidence="1">Uncharacterized protein</fullName>
    </submittedName>
</protein>